<evidence type="ECO:0000313" key="3">
    <source>
        <dbReference type="Proteomes" id="UP000094112"/>
    </source>
</evidence>
<dbReference type="EMBL" id="KV454208">
    <property type="protein sequence ID" value="ODQ62518.1"/>
    <property type="molecule type" value="Genomic_DNA"/>
</dbReference>
<feature type="compositionally biased region" description="Polar residues" evidence="1">
    <location>
        <begin position="88"/>
        <end position="98"/>
    </location>
</feature>
<keyword evidence="3" id="KW-1185">Reference proteome</keyword>
<feature type="compositionally biased region" description="Polar residues" evidence="1">
    <location>
        <begin position="416"/>
        <end position="441"/>
    </location>
</feature>
<feature type="region of interest" description="Disordered" evidence="1">
    <location>
        <begin position="509"/>
        <end position="618"/>
    </location>
</feature>
<feature type="region of interest" description="Disordered" evidence="1">
    <location>
        <begin position="416"/>
        <end position="451"/>
    </location>
</feature>
<dbReference type="Proteomes" id="UP000094112">
    <property type="component" value="Unassembled WGS sequence"/>
</dbReference>
<name>A0A1E3PAX2_WICAA</name>
<feature type="compositionally biased region" description="Basic residues" evidence="1">
    <location>
        <begin position="1"/>
        <end position="11"/>
    </location>
</feature>
<sequence length="618" mass="69571">MRSFIKAHRRGSSTNINGEVPLELNTNSGTSTSISADNIPQLQAQQPDEKLQNGSISANSSAQSSPIRQSPSSPIVNKGKKLHRLFQRNKTSSPNLINLASPLSPKKSPPPSIIGTRKHEWGNGSSDSHKSFNKVSSNRQSTQSSQSSTANSLYSLEDQNFLSSTSTQNKDALQTNTNDDNDFLQLPLNTVLEIPNESSLSPFMREIPDSADMDKKSRHRRAQIISADSFKLEDPPEIIPAHELQKVKEVSSPELFNDGFVDPDETVAETIRNQKQRNNIVQGEQDKHDEFSSSSDGDSEFSFEQDNKRGRNVSIKYYKSPEERFREEEARVVKEQGFYVNDLIDDNFDDDMNYYDEYDDEFNDDEEIFNKKYFSDDEDKEIVPKFKTQPSVKDDKITPKNSISSKLTTASSILSSNKDITPSNTLTTHRNGLINQSNSQIKPKPSSLKEDLLKPSRSLKYHQISTTLDQDVPQNRYSWFSDDEDTPHRAVNSSYDSLLDEINNIPEDFEFGHKADNPQNQQQPRSKSMNSSIKRSKGVFEDNPQNTKFESNNKTVTLFNRPSRQNSVKSNDSNDEQQQMSFGYMTPNGSFTVPNPGFANSQNIELSPITEGSIDGSP</sequence>
<protein>
    <submittedName>
        <fullName evidence="2">Uncharacterized protein</fullName>
    </submittedName>
</protein>
<dbReference type="AlphaFoldDB" id="A0A1E3PAX2"/>
<feature type="compositionally biased region" description="Low complexity" evidence="1">
    <location>
        <begin position="52"/>
        <end position="75"/>
    </location>
</feature>
<dbReference type="OrthoDB" id="3990055at2759"/>
<feature type="compositionally biased region" description="Polar residues" evidence="1">
    <location>
        <begin position="543"/>
        <end position="605"/>
    </location>
</feature>
<feature type="region of interest" description="Disordered" evidence="1">
    <location>
        <begin position="1"/>
        <end position="151"/>
    </location>
</feature>
<feature type="compositionally biased region" description="Basic residues" evidence="1">
    <location>
        <begin position="78"/>
        <end position="87"/>
    </location>
</feature>
<gene>
    <name evidence="2" type="ORF">WICANDRAFT_76686</name>
</gene>
<dbReference type="RefSeq" id="XP_019041725.1">
    <property type="nucleotide sequence ID" value="XM_019184433.1"/>
</dbReference>
<feature type="compositionally biased region" description="Polar residues" evidence="1">
    <location>
        <begin position="517"/>
        <end position="533"/>
    </location>
</feature>
<feature type="compositionally biased region" description="Low complexity" evidence="1">
    <location>
        <begin position="136"/>
        <end position="151"/>
    </location>
</feature>
<accession>A0A1E3PAX2</accession>
<reference evidence="2 3" key="1">
    <citation type="journal article" date="2016" name="Proc. Natl. Acad. Sci. U.S.A.">
        <title>Comparative genomics of biotechnologically important yeasts.</title>
        <authorList>
            <person name="Riley R."/>
            <person name="Haridas S."/>
            <person name="Wolfe K.H."/>
            <person name="Lopes M.R."/>
            <person name="Hittinger C.T."/>
            <person name="Goeker M."/>
            <person name="Salamov A.A."/>
            <person name="Wisecaver J.H."/>
            <person name="Long T.M."/>
            <person name="Calvey C.H."/>
            <person name="Aerts A.L."/>
            <person name="Barry K.W."/>
            <person name="Choi C."/>
            <person name="Clum A."/>
            <person name="Coughlan A.Y."/>
            <person name="Deshpande S."/>
            <person name="Douglass A.P."/>
            <person name="Hanson S.J."/>
            <person name="Klenk H.-P."/>
            <person name="LaButti K.M."/>
            <person name="Lapidus A."/>
            <person name="Lindquist E.A."/>
            <person name="Lipzen A.M."/>
            <person name="Meier-Kolthoff J.P."/>
            <person name="Ohm R.A."/>
            <person name="Otillar R.P."/>
            <person name="Pangilinan J.L."/>
            <person name="Peng Y."/>
            <person name="Rokas A."/>
            <person name="Rosa C.A."/>
            <person name="Scheuner C."/>
            <person name="Sibirny A.A."/>
            <person name="Slot J.C."/>
            <person name="Stielow J.B."/>
            <person name="Sun H."/>
            <person name="Kurtzman C.P."/>
            <person name="Blackwell M."/>
            <person name="Grigoriev I.V."/>
            <person name="Jeffries T.W."/>
        </authorList>
    </citation>
    <scope>NUCLEOTIDE SEQUENCE [LARGE SCALE GENOMIC DNA]</scope>
    <source>
        <strain evidence="3">ATCC 58044 / CBS 1984 / NCYC 433 / NRRL Y-366-8</strain>
    </source>
</reference>
<evidence type="ECO:0000313" key="2">
    <source>
        <dbReference type="EMBL" id="ODQ62518.1"/>
    </source>
</evidence>
<organism evidence="2 3">
    <name type="scientific">Wickerhamomyces anomalus (strain ATCC 58044 / CBS 1984 / NCYC 433 / NRRL Y-366-8)</name>
    <name type="common">Yeast</name>
    <name type="synonym">Hansenula anomala</name>
    <dbReference type="NCBI Taxonomy" id="683960"/>
    <lineage>
        <taxon>Eukaryota</taxon>
        <taxon>Fungi</taxon>
        <taxon>Dikarya</taxon>
        <taxon>Ascomycota</taxon>
        <taxon>Saccharomycotina</taxon>
        <taxon>Saccharomycetes</taxon>
        <taxon>Phaffomycetales</taxon>
        <taxon>Wickerhamomycetaceae</taxon>
        <taxon>Wickerhamomyces</taxon>
    </lineage>
</organism>
<feature type="region of interest" description="Disordered" evidence="1">
    <location>
        <begin position="274"/>
        <end position="306"/>
    </location>
</feature>
<proteinExistence type="predicted"/>
<feature type="compositionally biased region" description="Polar residues" evidence="1">
    <location>
        <begin position="24"/>
        <end position="46"/>
    </location>
</feature>
<dbReference type="GeneID" id="30201679"/>
<evidence type="ECO:0000256" key="1">
    <source>
        <dbReference type="SAM" id="MobiDB-lite"/>
    </source>
</evidence>